<dbReference type="RefSeq" id="XP_028866938.1">
    <property type="nucleotide sequence ID" value="XM_029011105.1"/>
</dbReference>
<feature type="region of interest" description="Disordered" evidence="1">
    <location>
        <begin position="37"/>
        <end position="90"/>
    </location>
</feature>
<protein>
    <submittedName>
        <fullName evidence="2">Matrix-remodeling-associated 5 isoform X1, putative</fullName>
    </submittedName>
</protein>
<evidence type="ECO:0000313" key="3">
    <source>
        <dbReference type="Proteomes" id="UP000236319"/>
    </source>
</evidence>
<reference evidence="2 3" key="1">
    <citation type="journal article" date="2017" name="BMC Genomics">
        <title>Whole-genome assembly of Babesia ovata and comparative genomics between closely related pathogens.</title>
        <authorList>
            <person name="Yamagishi J."/>
            <person name="Asada M."/>
            <person name="Hakimi H."/>
            <person name="Tanaka T.Q."/>
            <person name="Sugimoto C."/>
            <person name="Kawazu S."/>
        </authorList>
    </citation>
    <scope>NUCLEOTIDE SEQUENCE [LARGE SCALE GENOMIC DNA]</scope>
    <source>
        <strain evidence="2 3">Miyake</strain>
    </source>
</reference>
<dbReference type="Proteomes" id="UP000236319">
    <property type="component" value="Unassembled WGS sequence"/>
</dbReference>
<feature type="compositionally biased region" description="Polar residues" evidence="1">
    <location>
        <begin position="39"/>
        <end position="57"/>
    </location>
</feature>
<evidence type="ECO:0000256" key="1">
    <source>
        <dbReference type="SAM" id="MobiDB-lite"/>
    </source>
</evidence>
<comment type="caution">
    <text evidence="2">The sequence shown here is derived from an EMBL/GenBank/DDBJ whole genome shotgun (WGS) entry which is preliminary data.</text>
</comment>
<keyword evidence="3" id="KW-1185">Reference proteome</keyword>
<dbReference type="AlphaFoldDB" id="A0A2H6KCH5"/>
<feature type="region of interest" description="Disordered" evidence="1">
    <location>
        <begin position="288"/>
        <end position="311"/>
    </location>
</feature>
<gene>
    <name evidence="2" type="ORF">BOVATA_021880</name>
</gene>
<evidence type="ECO:0000313" key="2">
    <source>
        <dbReference type="EMBL" id="GBE60695.1"/>
    </source>
</evidence>
<dbReference type="OrthoDB" id="366440at2759"/>
<feature type="region of interest" description="Disordered" evidence="1">
    <location>
        <begin position="102"/>
        <end position="123"/>
    </location>
</feature>
<organism evidence="2 3">
    <name type="scientific">Babesia ovata</name>
    <dbReference type="NCBI Taxonomy" id="189622"/>
    <lineage>
        <taxon>Eukaryota</taxon>
        <taxon>Sar</taxon>
        <taxon>Alveolata</taxon>
        <taxon>Apicomplexa</taxon>
        <taxon>Aconoidasida</taxon>
        <taxon>Piroplasmida</taxon>
        <taxon>Babesiidae</taxon>
        <taxon>Babesia</taxon>
    </lineage>
</organism>
<feature type="compositionally biased region" description="Basic and acidic residues" evidence="1">
    <location>
        <begin position="296"/>
        <end position="311"/>
    </location>
</feature>
<proteinExistence type="predicted"/>
<sequence>MSDTESVMPEQGAVARRISASTVIGSTFEHVALPPNCSIEMTSPQTSDSNDSIGYNTHSEDEEQTALTSTNAHSPQFLEKDHQPGEPRNCGLLIIDGALAEDDEDEPNDSPLSPVTDPQNHEDELERFVETAARYHIKRSGTSHSKHKELPHSISNTSTESIACFNYVAQQLSGGKGDIGVDIGAKGMGDGSTAGHAVAREQQDGGSPRKRRGAKQKGSTKESTKVRKTHTSSPYGLGQKEKRRNYYSKERVDITLRSLHPLMAMGLPGTKGTFIFTEPDVSLKTMRPHNPVWSDQKADDASSSDQDKGDMNVDVTPAAAKLKGMRGGFRNYGRRRRERNFVGTELSSISHKILEKDLQWEALRRLRFCRLYSPIPTKVLEGNDDVSTDIIMTGSLADYQFDPDCCDVDTSGVEMRDQEGAANTAFISKCHLTYNADGSPCWCCCYIDFFNVLAQKRFDVDVLGCELAQTLAYRCKENAETLFHMSWIQHNRNSLDRCIPTDASISVLQRFVQIKHAVLRVDRMGLFSTQMRQVVKL</sequence>
<dbReference type="EMBL" id="BDSA01000002">
    <property type="protein sequence ID" value="GBE60695.1"/>
    <property type="molecule type" value="Genomic_DNA"/>
</dbReference>
<dbReference type="GeneID" id="39874465"/>
<accession>A0A2H6KCH5</accession>
<feature type="compositionally biased region" description="Polar residues" evidence="1">
    <location>
        <begin position="65"/>
        <end position="74"/>
    </location>
</feature>
<feature type="region of interest" description="Disordered" evidence="1">
    <location>
        <begin position="187"/>
        <end position="246"/>
    </location>
</feature>
<dbReference type="VEuPathDB" id="PiroplasmaDB:BOVATA_021880"/>
<name>A0A2H6KCH5_9APIC</name>